<evidence type="ECO:0000256" key="3">
    <source>
        <dbReference type="ARBA" id="ARBA00022630"/>
    </source>
</evidence>
<protein>
    <recommendedName>
        <fullName evidence="6">AB hydrolase-1 domain-containing protein</fullName>
    </recommendedName>
</protein>
<dbReference type="Gene3D" id="3.40.50.1820">
    <property type="entry name" value="alpha/beta hydrolase"/>
    <property type="match status" value="1"/>
</dbReference>
<keyword evidence="4" id="KW-0274">FAD</keyword>
<dbReference type="PANTHER" id="PTHR47470:SF1">
    <property type="entry name" value="FAD-DEPENDENT OXIDOREDUCTASE 2 FAD BINDING DOMAIN-CONTAINING PROTEIN"/>
    <property type="match status" value="1"/>
</dbReference>
<comment type="similarity">
    <text evidence="2">Belongs to the GMC oxidoreductase family.</text>
</comment>
<sequence>MRGFASTSAVDDYTAGFEQGKADDSPLEFTVTVTADDVDRLVDEPEHEARLEGTVTAPALSATPMKVEDGRFNLLTRDADHAGARQMLYAMPLVTEDGRRFHLEGFKQIHDDKGLDLWKDTTTLYVTVHEGGEDGPVAAKGIVTIHVADFAKQMTTMRGGLGALATFSRMFAGSLNESFGGVFARPSAFNPDAPPREHRPLRTPPPDVHFFRTEDDVELRLTRFNGGPKGPVILSPGFGTSSYAYTIDTTDTNFPEYLVEHGYDVWVLDYRASPSLESGGTQFTLDDIAAYDYPAAVAKVREVSGAESVQVMAHCIGSLTLLMSLALGLEGVRHSVASQVTLHPRAGVLNELRSGIYAGNVIQGLGIDTLDTDPGEDPSWAEKLYDRALQLYPSGEEDCGLPFCRRVMFMYGEVYDHDQLNDATHEHLHEAFGVANMTTFRQITRILRADHAVTHDGQEAYLPATDNLKVPISFLHGEKNRLFTPEGSKLTFDYLVEKNGPDLYTRTVIPGYAHMDLFIGKDAARDVYPVITAELDRFN</sequence>
<dbReference type="InterPro" id="IPR000073">
    <property type="entry name" value="AB_hydrolase_1"/>
</dbReference>
<evidence type="ECO:0000256" key="5">
    <source>
        <dbReference type="ARBA" id="ARBA00023002"/>
    </source>
</evidence>
<dbReference type="SUPFAM" id="SSF53474">
    <property type="entry name" value="alpha/beta-Hydrolases"/>
    <property type="match status" value="1"/>
</dbReference>
<comment type="caution">
    <text evidence="7">The sequence shown here is derived from an EMBL/GenBank/DDBJ whole genome shotgun (WGS) entry which is preliminary data.</text>
</comment>
<reference evidence="7" key="1">
    <citation type="submission" date="2020-11" db="EMBL/GenBank/DDBJ databases">
        <title>Nocardioides sp. nov., isolated from Soil of Cynanchum wilfordii Hemsley rhizosphere.</title>
        <authorList>
            <person name="Lee J.-S."/>
            <person name="Suh M.K."/>
            <person name="Kim J.-S."/>
        </authorList>
    </citation>
    <scope>NUCLEOTIDE SEQUENCE</scope>
    <source>
        <strain evidence="7">KCTC 19275</strain>
    </source>
</reference>
<evidence type="ECO:0000256" key="2">
    <source>
        <dbReference type="ARBA" id="ARBA00010790"/>
    </source>
</evidence>
<evidence type="ECO:0000313" key="8">
    <source>
        <dbReference type="Proteomes" id="UP000640489"/>
    </source>
</evidence>
<feature type="domain" description="AB hydrolase-1" evidence="6">
    <location>
        <begin position="231"/>
        <end position="344"/>
    </location>
</feature>
<evidence type="ECO:0000313" key="7">
    <source>
        <dbReference type="EMBL" id="MBF4765063.1"/>
    </source>
</evidence>
<organism evidence="7 8">
    <name type="scientific">Nocardioides islandensis</name>
    <dbReference type="NCBI Taxonomy" id="433663"/>
    <lineage>
        <taxon>Bacteria</taxon>
        <taxon>Bacillati</taxon>
        <taxon>Actinomycetota</taxon>
        <taxon>Actinomycetes</taxon>
        <taxon>Propionibacteriales</taxon>
        <taxon>Nocardioidaceae</taxon>
        <taxon>Nocardioides</taxon>
    </lineage>
</organism>
<dbReference type="InterPro" id="IPR029058">
    <property type="entry name" value="AB_hydrolase_fold"/>
</dbReference>
<dbReference type="Proteomes" id="UP000640489">
    <property type="component" value="Unassembled WGS sequence"/>
</dbReference>
<keyword evidence="8" id="KW-1185">Reference proteome</keyword>
<gene>
    <name evidence="7" type="ORF">ISU07_18170</name>
</gene>
<keyword evidence="5" id="KW-0560">Oxidoreductase</keyword>
<dbReference type="InterPro" id="IPR052542">
    <property type="entry name" value="Cholesterol_Oxidase"/>
</dbReference>
<evidence type="ECO:0000259" key="6">
    <source>
        <dbReference type="Pfam" id="PF00561"/>
    </source>
</evidence>
<proteinExistence type="inferred from homology"/>
<keyword evidence="3" id="KW-0285">Flavoprotein</keyword>
<dbReference type="GO" id="GO:0016491">
    <property type="term" value="F:oxidoreductase activity"/>
    <property type="evidence" value="ECO:0007669"/>
    <property type="project" value="UniProtKB-KW"/>
</dbReference>
<dbReference type="Pfam" id="PF00561">
    <property type="entry name" value="Abhydrolase_1"/>
    <property type="match status" value="1"/>
</dbReference>
<name>A0A930VEJ3_9ACTN</name>
<dbReference type="AlphaFoldDB" id="A0A930VEJ3"/>
<accession>A0A930VEJ3</accession>
<dbReference type="PANTHER" id="PTHR47470">
    <property type="entry name" value="CHOLESTEROL OXIDASE"/>
    <property type="match status" value="1"/>
</dbReference>
<evidence type="ECO:0000256" key="1">
    <source>
        <dbReference type="ARBA" id="ARBA00001974"/>
    </source>
</evidence>
<evidence type="ECO:0000256" key="4">
    <source>
        <dbReference type="ARBA" id="ARBA00022827"/>
    </source>
</evidence>
<dbReference type="EMBL" id="JADKPN010000012">
    <property type="protein sequence ID" value="MBF4765063.1"/>
    <property type="molecule type" value="Genomic_DNA"/>
</dbReference>
<comment type="cofactor">
    <cofactor evidence="1">
        <name>FAD</name>
        <dbReference type="ChEBI" id="CHEBI:57692"/>
    </cofactor>
</comment>